<comment type="caution">
    <text evidence="7">The sequence shown here is derived from an EMBL/GenBank/DDBJ whole genome shotgun (WGS) entry which is preliminary data.</text>
</comment>
<gene>
    <name evidence="7" type="ORF">C8J55DRAFT_526066</name>
</gene>
<dbReference type="GO" id="GO:0005730">
    <property type="term" value="C:nucleolus"/>
    <property type="evidence" value="ECO:0007669"/>
    <property type="project" value="UniProtKB-SubCell"/>
</dbReference>
<evidence type="ECO:0000256" key="4">
    <source>
        <dbReference type="ARBA" id="ARBA00015522"/>
    </source>
</evidence>
<dbReference type="AlphaFoldDB" id="A0A9W9DF37"/>
<dbReference type="InterPro" id="IPR019002">
    <property type="entry name" value="Ribosome_biogenesis_Nop16"/>
</dbReference>
<dbReference type="EMBL" id="JANVFS010000041">
    <property type="protein sequence ID" value="KAJ4467464.1"/>
    <property type="molecule type" value="Genomic_DNA"/>
</dbReference>
<keyword evidence="5" id="KW-0539">Nucleus</keyword>
<dbReference type="PANTHER" id="PTHR13243:SF1">
    <property type="entry name" value="NUCLEOLAR PROTEIN 16"/>
    <property type="match status" value="1"/>
</dbReference>
<dbReference type="GO" id="GO:0042273">
    <property type="term" value="P:ribosomal large subunit biogenesis"/>
    <property type="evidence" value="ECO:0007669"/>
    <property type="project" value="TreeGrafter"/>
</dbReference>
<feature type="compositionally biased region" description="Basic residues" evidence="6">
    <location>
        <begin position="1"/>
        <end position="29"/>
    </location>
</feature>
<comment type="function">
    <text evidence="1">Involved in the biogenesis of the 60S ribosomal subunit.</text>
</comment>
<evidence type="ECO:0000256" key="3">
    <source>
        <dbReference type="ARBA" id="ARBA00008479"/>
    </source>
</evidence>
<comment type="subcellular location">
    <subcellularLocation>
        <location evidence="2">Nucleus</location>
        <location evidence="2">Nucleolus</location>
    </subcellularLocation>
</comment>
<feature type="region of interest" description="Disordered" evidence="6">
    <location>
        <begin position="1"/>
        <end position="36"/>
    </location>
</feature>
<dbReference type="Proteomes" id="UP001150238">
    <property type="component" value="Unassembled WGS sequence"/>
</dbReference>
<name>A0A9W9DF37_9AGAR</name>
<evidence type="ECO:0000256" key="5">
    <source>
        <dbReference type="ARBA" id="ARBA00023242"/>
    </source>
</evidence>
<comment type="similarity">
    <text evidence="3">Belongs to the NOP16 family.</text>
</comment>
<evidence type="ECO:0000256" key="1">
    <source>
        <dbReference type="ARBA" id="ARBA00002889"/>
    </source>
</evidence>
<evidence type="ECO:0000256" key="6">
    <source>
        <dbReference type="SAM" id="MobiDB-lite"/>
    </source>
</evidence>
<accession>A0A9W9DF37</accession>
<evidence type="ECO:0000256" key="2">
    <source>
        <dbReference type="ARBA" id="ARBA00004604"/>
    </source>
</evidence>
<protein>
    <recommendedName>
        <fullName evidence="4">Nucleolar protein 16</fullName>
    </recommendedName>
</protein>
<sequence length="285" mass="31145">MANPRQRRKARSSSHRAISHSKHAKRNLKKMPPIRAPKVLQQAWDNKKTVRQNYAALGLVHDLNPSESGGAEIINLDKSTNSGSAPESSIDLTDLSTSANSPSSADPELPLSHASAGATKNAATKSIIPKGHGRIFRDDAGNVIRVELPDEEIEAEDLPGDRGIDMEQLEPRLDENIRDTWISDLGGLKTRLSTNRNTTVVKELETLSTLASITELKGCTTLSASLTGVGVRHTSERELAYLQRLMERHKGDVEAMARDRKLNTAQRTAGELRRAFKRAGIVVAP</sequence>
<dbReference type="Pfam" id="PF09420">
    <property type="entry name" value="Nop16"/>
    <property type="match status" value="1"/>
</dbReference>
<dbReference type="PANTHER" id="PTHR13243">
    <property type="entry name" value="HSPC111 PROTEIN-RELATED"/>
    <property type="match status" value="1"/>
</dbReference>
<reference evidence="7" key="1">
    <citation type="submission" date="2022-08" db="EMBL/GenBank/DDBJ databases">
        <authorList>
            <consortium name="DOE Joint Genome Institute"/>
            <person name="Min B."/>
            <person name="Riley R."/>
            <person name="Sierra-Patev S."/>
            <person name="Naranjo-Ortiz M."/>
            <person name="Looney B."/>
            <person name="Konkel Z."/>
            <person name="Slot J.C."/>
            <person name="Sakamoto Y."/>
            <person name="Steenwyk J.L."/>
            <person name="Rokas A."/>
            <person name="Carro J."/>
            <person name="Camarero S."/>
            <person name="Ferreira P."/>
            <person name="Molpeceres G."/>
            <person name="Ruiz-Duenas F.J."/>
            <person name="Serrano A."/>
            <person name="Henrissat B."/>
            <person name="Drula E."/>
            <person name="Hughes K.W."/>
            <person name="Mata J.L."/>
            <person name="Ishikawa N.K."/>
            <person name="Vargas-Isla R."/>
            <person name="Ushijima S."/>
            <person name="Smith C.A."/>
            <person name="Ahrendt S."/>
            <person name="Andreopoulos W."/>
            <person name="He G."/>
            <person name="Labutti K."/>
            <person name="Lipzen A."/>
            <person name="Ng V."/>
            <person name="Sandor L."/>
            <person name="Barry K."/>
            <person name="Martinez A.T."/>
            <person name="Xiao Y."/>
            <person name="Gibbons J.G."/>
            <person name="Terashima K."/>
            <person name="Hibbett D.S."/>
            <person name="Grigoriev I.V."/>
        </authorList>
    </citation>
    <scope>NUCLEOTIDE SEQUENCE</scope>
    <source>
        <strain evidence="7">Sp2 HRB7682 ss15</strain>
    </source>
</reference>
<organism evidence="7 8">
    <name type="scientific">Lentinula lateritia</name>
    <dbReference type="NCBI Taxonomy" id="40482"/>
    <lineage>
        <taxon>Eukaryota</taxon>
        <taxon>Fungi</taxon>
        <taxon>Dikarya</taxon>
        <taxon>Basidiomycota</taxon>
        <taxon>Agaricomycotina</taxon>
        <taxon>Agaricomycetes</taxon>
        <taxon>Agaricomycetidae</taxon>
        <taxon>Agaricales</taxon>
        <taxon>Marasmiineae</taxon>
        <taxon>Omphalotaceae</taxon>
        <taxon>Lentinula</taxon>
    </lineage>
</organism>
<evidence type="ECO:0000313" key="7">
    <source>
        <dbReference type="EMBL" id="KAJ4467464.1"/>
    </source>
</evidence>
<evidence type="ECO:0000313" key="8">
    <source>
        <dbReference type="Proteomes" id="UP001150238"/>
    </source>
</evidence>
<reference evidence="7" key="2">
    <citation type="journal article" date="2023" name="Proc. Natl. Acad. Sci. U.S.A.">
        <title>A global phylogenomic analysis of the shiitake genus Lentinula.</title>
        <authorList>
            <person name="Sierra-Patev S."/>
            <person name="Min B."/>
            <person name="Naranjo-Ortiz M."/>
            <person name="Looney B."/>
            <person name="Konkel Z."/>
            <person name="Slot J.C."/>
            <person name="Sakamoto Y."/>
            <person name="Steenwyk J.L."/>
            <person name="Rokas A."/>
            <person name="Carro J."/>
            <person name="Camarero S."/>
            <person name="Ferreira P."/>
            <person name="Molpeceres G."/>
            <person name="Ruiz-Duenas F.J."/>
            <person name="Serrano A."/>
            <person name="Henrissat B."/>
            <person name="Drula E."/>
            <person name="Hughes K.W."/>
            <person name="Mata J.L."/>
            <person name="Ishikawa N.K."/>
            <person name="Vargas-Isla R."/>
            <person name="Ushijima S."/>
            <person name="Smith C.A."/>
            <person name="Donoghue J."/>
            <person name="Ahrendt S."/>
            <person name="Andreopoulos W."/>
            <person name="He G."/>
            <person name="LaButti K."/>
            <person name="Lipzen A."/>
            <person name="Ng V."/>
            <person name="Riley R."/>
            <person name="Sandor L."/>
            <person name="Barry K."/>
            <person name="Martinez A.T."/>
            <person name="Xiao Y."/>
            <person name="Gibbons J.G."/>
            <person name="Terashima K."/>
            <person name="Grigoriev I.V."/>
            <person name="Hibbett D."/>
        </authorList>
    </citation>
    <scope>NUCLEOTIDE SEQUENCE</scope>
    <source>
        <strain evidence="7">Sp2 HRB7682 ss15</strain>
    </source>
</reference>
<proteinExistence type="inferred from homology"/>
<feature type="compositionally biased region" description="Polar residues" evidence="6">
    <location>
        <begin position="77"/>
        <end position="104"/>
    </location>
</feature>
<feature type="region of interest" description="Disordered" evidence="6">
    <location>
        <begin position="74"/>
        <end position="122"/>
    </location>
</feature>